<comment type="caution">
    <text evidence="1">The sequence shown here is derived from an EMBL/GenBank/DDBJ whole genome shotgun (WGS) entry which is preliminary data.</text>
</comment>
<organism evidence="1 2">
    <name type="scientific">candidate division WWE3 bacterium</name>
    <dbReference type="NCBI Taxonomy" id="2053526"/>
    <lineage>
        <taxon>Bacteria</taxon>
        <taxon>Katanobacteria</taxon>
    </lineage>
</organism>
<dbReference type="InterPro" id="IPR000836">
    <property type="entry name" value="PRTase_dom"/>
</dbReference>
<evidence type="ECO:0000313" key="2">
    <source>
        <dbReference type="Proteomes" id="UP000265540"/>
    </source>
</evidence>
<evidence type="ECO:0000313" key="1">
    <source>
        <dbReference type="EMBL" id="RJR27639.1"/>
    </source>
</evidence>
<name>A0A3A4ZEN5_UNCKA</name>
<dbReference type="InterPro" id="IPR029057">
    <property type="entry name" value="PRTase-like"/>
</dbReference>
<dbReference type="Proteomes" id="UP000265540">
    <property type="component" value="Unassembled WGS sequence"/>
</dbReference>
<dbReference type="Gene3D" id="3.40.50.2020">
    <property type="match status" value="1"/>
</dbReference>
<proteinExistence type="predicted"/>
<dbReference type="EMBL" id="QZJF01000008">
    <property type="protein sequence ID" value="RJR27639.1"/>
    <property type="molecule type" value="Genomic_DNA"/>
</dbReference>
<dbReference type="GO" id="GO:0016757">
    <property type="term" value="F:glycosyltransferase activity"/>
    <property type="evidence" value="ECO:0007669"/>
    <property type="project" value="UniProtKB-KW"/>
</dbReference>
<dbReference type="AlphaFoldDB" id="A0A3A4ZEN5"/>
<sequence length="119" mass="13632">MISKIITWNEIYDFVFEQLTNDSWLKTLGGVYGLPRGGLPIATLVSHALNLPIVLHEELITTNTLIVDDISDTGKQLFPFATRGLTIVTYAFHRQSIVVPHRFCIEKTCDWLIFPWEKQ</sequence>
<gene>
    <name evidence="1" type="ORF">C4561_01680</name>
</gene>
<keyword evidence="1" id="KW-0328">Glycosyltransferase</keyword>
<protein>
    <submittedName>
        <fullName evidence="1">Phosphoribosyltransferase</fullName>
    </submittedName>
</protein>
<accession>A0A3A4ZEN5</accession>
<reference evidence="1 2" key="1">
    <citation type="journal article" date="2017" name="ISME J.">
        <title>Energy and carbon metabolisms in a deep terrestrial subsurface fluid microbial community.</title>
        <authorList>
            <person name="Momper L."/>
            <person name="Jungbluth S.P."/>
            <person name="Lee M.D."/>
            <person name="Amend J.P."/>
        </authorList>
    </citation>
    <scope>NUCLEOTIDE SEQUENCE [LARGE SCALE GENOMIC DNA]</scope>
    <source>
        <strain evidence="1">SURF_46</strain>
    </source>
</reference>
<keyword evidence="1" id="KW-0808">Transferase</keyword>
<dbReference type="CDD" id="cd06223">
    <property type="entry name" value="PRTases_typeI"/>
    <property type="match status" value="1"/>
</dbReference>
<dbReference type="SUPFAM" id="SSF53271">
    <property type="entry name" value="PRTase-like"/>
    <property type="match status" value="1"/>
</dbReference>